<evidence type="ECO:0000256" key="10">
    <source>
        <dbReference type="SAM" id="MobiDB-lite"/>
    </source>
</evidence>
<feature type="region of interest" description="Disordered" evidence="10">
    <location>
        <begin position="800"/>
        <end position="819"/>
    </location>
</feature>
<evidence type="ECO:0000259" key="12">
    <source>
        <dbReference type="Pfam" id="PF20719"/>
    </source>
</evidence>
<dbReference type="EMBL" id="KZ678384">
    <property type="protein sequence ID" value="PSR99439.1"/>
    <property type="molecule type" value="Genomic_DNA"/>
</dbReference>
<organism evidence="13 14">
    <name type="scientific">Coniella lustricola</name>
    <dbReference type="NCBI Taxonomy" id="2025994"/>
    <lineage>
        <taxon>Eukaryota</taxon>
        <taxon>Fungi</taxon>
        <taxon>Dikarya</taxon>
        <taxon>Ascomycota</taxon>
        <taxon>Pezizomycotina</taxon>
        <taxon>Sordariomycetes</taxon>
        <taxon>Sordariomycetidae</taxon>
        <taxon>Diaporthales</taxon>
        <taxon>Schizoparmaceae</taxon>
        <taxon>Coniella</taxon>
    </lineage>
</organism>
<gene>
    <name evidence="9" type="primary">MED16</name>
    <name evidence="13" type="ORF">BD289DRAFT_361247</name>
</gene>
<keyword evidence="6 9" id="KW-0804">Transcription</keyword>
<keyword evidence="14" id="KW-1185">Reference proteome</keyword>
<reference evidence="13 14" key="1">
    <citation type="journal article" date="2018" name="Mycol. Prog.">
        <title>Coniella lustricola, a new species from submerged detritus.</title>
        <authorList>
            <person name="Raudabaugh D.B."/>
            <person name="Iturriaga T."/>
            <person name="Carver A."/>
            <person name="Mondo S."/>
            <person name="Pangilinan J."/>
            <person name="Lipzen A."/>
            <person name="He G."/>
            <person name="Amirebrahimi M."/>
            <person name="Grigoriev I.V."/>
            <person name="Miller A.N."/>
        </authorList>
    </citation>
    <scope>NUCLEOTIDE SEQUENCE [LARGE SCALE GENOMIC DNA]</scope>
    <source>
        <strain evidence="13 14">B22-T-1</strain>
    </source>
</reference>
<comment type="similarity">
    <text evidence="2 9">Belongs to the Mediator complex subunit 16 family.</text>
</comment>
<evidence type="ECO:0000313" key="14">
    <source>
        <dbReference type="Proteomes" id="UP000241462"/>
    </source>
</evidence>
<comment type="subcellular location">
    <subcellularLocation>
        <location evidence="1 9">Nucleus</location>
    </subcellularLocation>
</comment>
<accession>A0A2T3AIX7</accession>
<dbReference type="Proteomes" id="UP000241462">
    <property type="component" value="Unassembled WGS sequence"/>
</dbReference>
<sequence length="966" mass="108081">MPMMLEEHINALGGGIPAMDDDLFGDEVLPMASGSPSKQLQQRLDDMRSRGCCRTIAFSKHGIIASVTPDGSSVNLQCPRTRPKDGSWELTEPKQCSMMPPPLHGGPIVHLAWAPTPTPELAVIDAFGRICLLSFPVYLNKAAIIRKWDTDVQDDLHSVVGCYWLPTVTRSINVTCAPAVKENDKYQFINNISQNFGPWHPNPQKSALVCVTASGLLKLLFSQNNNQLQEIHLEMESVASSDDLITHAAICSERGKLLIVLATISKQLKVVIAEINWGVSQPQDKQVPPGSLPLRPTLKIDHVHTANLLQQDSVDSPLDSSMDLLSFLEVLPPILDIRTKSMTPAMILAGRSHLPSPQLHYNLDHQSIIDRWDIALDQAQQLHPAFEQRGTKGGPTSALGNIAALRKRESTVLNKIIVSVDTTLNGKIICFGMSDGTVQYRDRMAMTEISQEENEKQIMIMQQAGFHFVEEKPSLQISFSANNCSYVQLCENGKVRWNTLQYPMAQITESSTDPRYEAVLTSIIMGFVNAGHQTNNFDDVLAVARPFAEKYPRFLHELLTKVVFMLNTNVDYTDASSQDQLPRNVQLHYVMSILNHFGFRGDFKPRTFGGKFISLSMSLRNIYILLVMASSALNDRMREKINPLDDPEAVIVLSSSMKWVIDLMSWMTDGLFLLRDDPQFTALLEDPRTFVEMTDYLKTKHNVSLHLLLCSSTRWLLAAVIRRFPWLQSVCQRAQQMLDNKPAGSTPDTPITANQSLHRAYARLQYCITTDLIKIEEFEKLLNFVTDQVRETYKASLAGLQQNKPQQPVQQKPGQPSPAEQAVKKAQAHCELSILLADQPPQSFQNLVKRLFESDLGSIMGSTDRSNLFFTDFPLLEVHDKDSILAKRKREGKYVDVFRRIEHRAPQLGMHSTGEASTGSAEHPGFRRCTRCCGVMEELQTGRPGFNILVSLQRKCACAGSWAALP</sequence>
<evidence type="ECO:0000256" key="5">
    <source>
        <dbReference type="ARBA" id="ARBA00023159"/>
    </source>
</evidence>
<dbReference type="AlphaFoldDB" id="A0A2T3AIX7"/>
<evidence type="ECO:0000256" key="3">
    <source>
        <dbReference type="ARBA" id="ARBA00019614"/>
    </source>
</evidence>
<feature type="domain" description="Mediator complex subunit 16 C-terminal" evidence="12">
    <location>
        <begin position="859"/>
        <end position="963"/>
    </location>
</feature>
<evidence type="ECO:0000256" key="2">
    <source>
        <dbReference type="ARBA" id="ARBA00006543"/>
    </source>
</evidence>
<dbReference type="SUPFAM" id="SSF50978">
    <property type="entry name" value="WD40 repeat-like"/>
    <property type="match status" value="1"/>
</dbReference>
<dbReference type="InterPro" id="IPR021665">
    <property type="entry name" value="Mediator_Med16_N"/>
</dbReference>
<evidence type="ECO:0000256" key="9">
    <source>
        <dbReference type="RuleBase" id="RU364149"/>
    </source>
</evidence>
<dbReference type="OrthoDB" id="4139168at2759"/>
<dbReference type="STRING" id="2025994.A0A2T3AIX7"/>
<evidence type="ECO:0000313" key="13">
    <source>
        <dbReference type="EMBL" id="PSR99439.1"/>
    </source>
</evidence>
<feature type="compositionally biased region" description="Low complexity" evidence="10">
    <location>
        <begin position="801"/>
        <end position="818"/>
    </location>
</feature>
<dbReference type="Pfam" id="PF11635">
    <property type="entry name" value="Med16_N"/>
    <property type="match status" value="1"/>
</dbReference>
<name>A0A2T3AIX7_9PEZI</name>
<feature type="domain" description="Mediator complex subunit Med16 N-terminal" evidence="11">
    <location>
        <begin position="152"/>
        <end position="469"/>
    </location>
</feature>
<evidence type="ECO:0000256" key="8">
    <source>
        <dbReference type="ARBA" id="ARBA00032015"/>
    </source>
</evidence>
<dbReference type="InterPro" id="IPR048338">
    <property type="entry name" value="Mediator_Med16"/>
</dbReference>
<dbReference type="InterPro" id="IPR036322">
    <property type="entry name" value="WD40_repeat_dom_sf"/>
</dbReference>
<evidence type="ECO:0000259" key="11">
    <source>
        <dbReference type="Pfam" id="PF11635"/>
    </source>
</evidence>
<dbReference type="PANTHER" id="PTHR13224:SF6">
    <property type="entry name" value="MEDIATOR OF RNA POLYMERASE II TRANSCRIPTION SUBUNIT 16"/>
    <property type="match status" value="1"/>
</dbReference>
<dbReference type="GO" id="GO:0045893">
    <property type="term" value="P:positive regulation of DNA-templated transcription"/>
    <property type="evidence" value="ECO:0007669"/>
    <property type="project" value="TreeGrafter"/>
</dbReference>
<dbReference type="InterPro" id="IPR048339">
    <property type="entry name" value="Mediator_Med16_C"/>
</dbReference>
<comment type="function">
    <text evidence="9">Component of the Mediator complex, a coactivator involved in the regulated transcription of nearly all RNA polymerase II-dependent genes. Mediator functions as a bridge to convey information from gene-specific regulatory proteins to the basal RNA polymerase II transcription machinery. Mediator is recruited to promoters by direct interactions with regulatory proteins and serves as a scaffold for the assembly of a functional preinitiation complex with RNA polymerase II and the general transcription factors.</text>
</comment>
<dbReference type="GO" id="GO:0016592">
    <property type="term" value="C:mediator complex"/>
    <property type="evidence" value="ECO:0007669"/>
    <property type="project" value="InterPro"/>
</dbReference>
<proteinExistence type="inferred from homology"/>
<keyword evidence="5 9" id="KW-0010">Activator</keyword>
<evidence type="ECO:0000256" key="7">
    <source>
        <dbReference type="ARBA" id="ARBA00023242"/>
    </source>
</evidence>
<evidence type="ECO:0000256" key="1">
    <source>
        <dbReference type="ARBA" id="ARBA00004123"/>
    </source>
</evidence>
<protein>
    <recommendedName>
        <fullName evidence="3 9">Mediator of RNA polymerase II transcription subunit 16</fullName>
    </recommendedName>
    <alternativeName>
        <fullName evidence="8 9">Mediator complex subunit 16</fullName>
    </alternativeName>
</protein>
<evidence type="ECO:0000256" key="6">
    <source>
        <dbReference type="ARBA" id="ARBA00023163"/>
    </source>
</evidence>
<keyword evidence="7 9" id="KW-0539">Nucleus</keyword>
<dbReference type="Pfam" id="PF20719">
    <property type="entry name" value="Med16_C"/>
    <property type="match status" value="1"/>
</dbReference>
<evidence type="ECO:0000256" key="4">
    <source>
        <dbReference type="ARBA" id="ARBA00023015"/>
    </source>
</evidence>
<comment type="subunit">
    <text evidence="9">Component of the Mediator complex.</text>
</comment>
<dbReference type="PANTHER" id="PTHR13224">
    <property type="entry name" value="THYROID HORMONE RECEPTOR-ASSOCIATED PROTEIN-RELATED"/>
    <property type="match status" value="1"/>
</dbReference>
<keyword evidence="4 9" id="KW-0805">Transcription regulation</keyword>
<dbReference type="InParanoid" id="A0A2T3AIX7"/>